<dbReference type="EMBL" id="CADEPM010000003">
    <property type="protein sequence ID" value="CAB3403314.1"/>
    <property type="molecule type" value="Genomic_DNA"/>
</dbReference>
<feature type="transmembrane region" description="Helical" evidence="1">
    <location>
        <begin position="142"/>
        <end position="164"/>
    </location>
</feature>
<feature type="transmembrane region" description="Helical" evidence="1">
    <location>
        <begin position="77"/>
        <end position="94"/>
    </location>
</feature>
<dbReference type="AlphaFoldDB" id="A0A8S1EMF1"/>
<name>A0A8S1EMF1_9PELO</name>
<keyword evidence="1" id="KW-1133">Transmembrane helix</keyword>
<organism evidence="2 3">
    <name type="scientific">Caenorhabditis bovis</name>
    <dbReference type="NCBI Taxonomy" id="2654633"/>
    <lineage>
        <taxon>Eukaryota</taxon>
        <taxon>Metazoa</taxon>
        <taxon>Ecdysozoa</taxon>
        <taxon>Nematoda</taxon>
        <taxon>Chromadorea</taxon>
        <taxon>Rhabditida</taxon>
        <taxon>Rhabditina</taxon>
        <taxon>Rhabditomorpha</taxon>
        <taxon>Rhabditoidea</taxon>
        <taxon>Rhabditidae</taxon>
        <taxon>Peloderinae</taxon>
        <taxon>Caenorhabditis</taxon>
    </lineage>
</organism>
<feature type="transmembrane region" description="Helical" evidence="1">
    <location>
        <begin position="101"/>
        <end position="122"/>
    </location>
</feature>
<proteinExistence type="predicted"/>
<gene>
    <name evidence="2" type="ORF">CBOVIS_LOCUS5811</name>
</gene>
<sequence>MVNNEKETTMIESNAVYCELSEAAEPRRRAGLDLSGISYTTNVGCLSANLWILILGIASIVLYVCSAFLIATLNTYNALKIIASICGFVTFCVAELRGIIFYIIMFVIWFIIAVLDVLMLTYNLLDFRHKERRDAANFVENVVAVLVFCISVLPIDVFFTILYYRLYRGVDQN</sequence>
<keyword evidence="1" id="KW-0812">Transmembrane</keyword>
<protein>
    <submittedName>
        <fullName evidence="2">Uncharacterized protein</fullName>
    </submittedName>
</protein>
<evidence type="ECO:0000256" key="1">
    <source>
        <dbReference type="SAM" id="Phobius"/>
    </source>
</evidence>
<feature type="transmembrane region" description="Helical" evidence="1">
    <location>
        <begin position="50"/>
        <end position="71"/>
    </location>
</feature>
<comment type="caution">
    <text evidence="2">The sequence shown here is derived from an EMBL/GenBank/DDBJ whole genome shotgun (WGS) entry which is preliminary data.</text>
</comment>
<reference evidence="2 3" key="1">
    <citation type="submission" date="2020-04" db="EMBL/GenBank/DDBJ databases">
        <authorList>
            <person name="Laetsch R D."/>
            <person name="Stevens L."/>
            <person name="Kumar S."/>
            <person name="Blaxter L. M."/>
        </authorList>
    </citation>
    <scope>NUCLEOTIDE SEQUENCE [LARGE SCALE GENOMIC DNA]</scope>
</reference>
<keyword evidence="3" id="KW-1185">Reference proteome</keyword>
<dbReference type="Proteomes" id="UP000494206">
    <property type="component" value="Unassembled WGS sequence"/>
</dbReference>
<evidence type="ECO:0000313" key="2">
    <source>
        <dbReference type="EMBL" id="CAB3403314.1"/>
    </source>
</evidence>
<accession>A0A8S1EMF1</accession>
<evidence type="ECO:0000313" key="3">
    <source>
        <dbReference type="Proteomes" id="UP000494206"/>
    </source>
</evidence>
<keyword evidence="1" id="KW-0472">Membrane</keyword>